<dbReference type="InterPro" id="IPR010255">
    <property type="entry name" value="Haem_peroxidase_sf"/>
</dbReference>
<feature type="binding site" evidence="15">
    <location>
        <position position="239"/>
    </location>
    <ligand>
        <name>Ca(2+)</name>
        <dbReference type="ChEBI" id="CHEBI:29108"/>
        <label>2</label>
    </ligand>
</feature>
<keyword evidence="18" id="KW-0376">Hydrogen peroxide</keyword>
<feature type="binding site" evidence="15">
    <location>
        <position position="75"/>
    </location>
    <ligand>
        <name>Ca(2+)</name>
        <dbReference type="ChEBI" id="CHEBI:29108"/>
        <label>1</label>
    </ligand>
</feature>
<dbReference type="InterPro" id="IPR002016">
    <property type="entry name" value="Haem_peroxidase"/>
</dbReference>
<dbReference type="InterPro" id="IPR000823">
    <property type="entry name" value="Peroxidase_pln"/>
</dbReference>
<feature type="binding site" evidence="15">
    <location>
        <position position="89"/>
    </location>
    <ligand>
        <name>Ca(2+)</name>
        <dbReference type="ChEBI" id="CHEBI:29108"/>
        <label>1</label>
    </ligand>
</feature>
<dbReference type="PANTHER" id="PTHR31517">
    <property type="match status" value="1"/>
</dbReference>
<dbReference type="GO" id="GO:0006950">
    <property type="term" value="P:response to stress"/>
    <property type="evidence" value="ECO:0000318"/>
    <property type="project" value="GO_Central"/>
</dbReference>
<dbReference type="CDD" id="cd00693">
    <property type="entry name" value="secretory_peroxidase"/>
    <property type="match status" value="1"/>
</dbReference>
<dbReference type="PRINTS" id="PR00461">
    <property type="entry name" value="PLPEROXIDASE"/>
</dbReference>
<dbReference type="SMR" id="A0A3N7FAS2"/>
<dbReference type="FunCoup" id="A0A3N7FAS2">
    <property type="interactions" value="200"/>
</dbReference>
<comment type="catalytic activity">
    <reaction evidence="1 18">
        <text>2 a phenolic donor + H2O2 = 2 a phenolic radical donor + 2 H2O</text>
        <dbReference type="Rhea" id="RHEA:56136"/>
        <dbReference type="ChEBI" id="CHEBI:15377"/>
        <dbReference type="ChEBI" id="CHEBI:16240"/>
        <dbReference type="ChEBI" id="CHEBI:139520"/>
        <dbReference type="ChEBI" id="CHEBI:139521"/>
        <dbReference type="EC" id="1.11.1.7"/>
    </reaction>
</comment>
<feature type="binding site" description="axial binding residue" evidence="15">
    <location>
        <position position="192"/>
    </location>
    <ligand>
        <name>heme b</name>
        <dbReference type="ChEBI" id="CHEBI:60344"/>
    </ligand>
    <ligandPart>
        <name>Fe</name>
        <dbReference type="ChEBI" id="CHEBI:18248"/>
    </ligandPart>
</feature>
<evidence type="ECO:0000256" key="10">
    <source>
        <dbReference type="ARBA" id="ARBA00023004"/>
    </source>
</evidence>
<dbReference type="AlphaFoldDB" id="A0A3N7FAS2"/>
<keyword evidence="12" id="KW-0325">Glycoprotein</keyword>
<feature type="disulfide bond" evidence="17">
    <location>
        <begin position="69"/>
        <end position="74"/>
    </location>
</feature>
<evidence type="ECO:0000256" key="18">
    <source>
        <dbReference type="RuleBase" id="RU362060"/>
    </source>
</evidence>
<dbReference type="PROSITE" id="PS00435">
    <property type="entry name" value="PEROXIDASE_1"/>
    <property type="match status" value="1"/>
</dbReference>
<name>A0A3N7FAS2_POPTR</name>
<evidence type="ECO:0000256" key="8">
    <source>
        <dbReference type="ARBA" id="ARBA00022837"/>
    </source>
</evidence>
<feature type="binding site" evidence="15">
    <location>
        <position position="244"/>
    </location>
    <ligand>
        <name>Ca(2+)</name>
        <dbReference type="ChEBI" id="CHEBI:29108"/>
        <label>2</label>
    </ligand>
</feature>
<dbReference type="GO" id="GO:0042744">
    <property type="term" value="P:hydrogen peroxide catabolic process"/>
    <property type="evidence" value="ECO:0007669"/>
    <property type="project" value="UniProtKB-KW"/>
</dbReference>
<evidence type="ECO:0000256" key="5">
    <source>
        <dbReference type="ARBA" id="ARBA00022559"/>
    </source>
</evidence>
<feature type="binding site" evidence="14">
    <location>
        <position position="162"/>
    </location>
    <ligand>
        <name>substrate</name>
    </ligand>
</feature>
<dbReference type="GO" id="GO:0020037">
    <property type="term" value="F:heme binding"/>
    <property type="evidence" value="ECO:0007669"/>
    <property type="project" value="UniProtKB-UniRule"/>
</dbReference>
<dbReference type="GO" id="GO:0046872">
    <property type="term" value="F:metal ion binding"/>
    <property type="evidence" value="ECO:0007669"/>
    <property type="project" value="UniProtKB-UniRule"/>
</dbReference>
<evidence type="ECO:0000256" key="4">
    <source>
        <dbReference type="ARBA" id="ARBA00012313"/>
    </source>
</evidence>
<dbReference type="GO" id="GO:0009505">
    <property type="term" value="C:plant-type cell wall"/>
    <property type="evidence" value="ECO:0000318"/>
    <property type="project" value="GO_Central"/>
</dbReference>
<feature type="disulfide bond" evidence="17">
    <location>
        <begin position="199"/>
        <end position="226"/>
    </location>
</feature>
<evidence type="ECO:0000256" key="13">
    <source>
        <dbReference type="PIRSR" id="PIRSR600823-1"/>
    </source>
</evidence>
<evidence type="ECO:0000256" key="16">
    <source>
        <dbReference type="PIRSR" id="PIRSR600823-4"/>
    </source>
</evidence>
<dbReference type="OMA" id="CHINALT"/>
<dbReference type="PROSITE" id="PS50873">
    <property type="entry name" value="PEROXIDASE_4"/>
    <property type="match status" value="1"/>
</dbReference>
<feature type="binding site" evidence="15">
    <location>
        <position position="77"/>
    </location>
    <ligand>
        <name>Ca(2+)</name>
        <dbReference type="ChEBI" id="CHEBI:29108"/>
        <label>1</label>
    </ligand>
</feature>
<comment type="cofactor">
    <cofactor evidence="15 18">
        <name>heme b</name>
        <dbReference type="ChEBI" id="CHEBI:60344"/>
    </cofactor>
    <text evidence="15 18">Binds 1 heme b (iron(II)-protoporphyrin IX) group per subunit.</text>
</comment>
<evidence type="ECO:0000259" key="19">
    <source>
        <dbReference type="PROSITE" id="PS50873"/>
    </source>
</evidence>
<keyword evidence="6 18" id="KW-0349">Heme</keyword>
<sequence length="316" mass="34525">MAMANFLALFLLMELIAGGYRDGANGLSMNYYVFSCPFAEAIVRSTVTSALKSDPTLAAGLVRMHFHDCWIQGCDGSVLIDSTKDNTAEKESPGNQSVRGFELIDDVKEQLEEQCPGVVSCADIVAMAAREAVALSGGPVYDIPKGRKDGRRSKIEDTLNAPAPTFNASELVRVFGLRGFSAQDMVALSGGHTLGVARCLTFKNRLSDPVDPTMDSDFSKTLSKTCSGGDDAEQTFDMTRNNFDNFYFQALQRKSGVLFSDQTLYNNPITKSIVKGYAMNQAKFFLDFQQAMVKMSLLDVKEGSQGEVRADCRKIN</sequence>
<dbReference type="InParanoid" id="A0A3N7FAS2"/>
<feature type="site" description="Transition state stabilizer" evidence="16">
    <location>
        <position position="63"/>
    </location>
</feature>
<evidence type="ECO:0000256" key="7">
    <source>
        <dbReference type="ARBA" id="ARBA00022723"/>
    </source>
</evidence>
<evidence type="ECO:0000256" key="15">
    <source>
        <dbReference type="PIRSR" id="PIRSR600823-3"/>
    </source>
</evidence>
<evidence type="ECO:0000256" key="9">
    <source>
        <dbReference type="ARBA" id="ARBA00023002"/>
    </source>
</evidence>
<dbReference type="GO" id="GO:0005576">
    <property type="term" value="C:extracellular region"/>
    <property type="evidence" value="ECO:0007669"/>
    <property type="project" value="UniProtKB-SubCell"/>
</dbReference>
<evidence type="ECO:0000256" key="11">
    <source>
        <dbReference type="ARBA" id="ARBA00023157"/>
    </source>
</evidence>
<accession>A0A3N7FAS2</accession>
<dbReference type="GO" id="GO:0140825">
    <property type="term" value="F:lactoperoxidase activity"/>
    <property type="evidence" value="ECO:0007669"/>
    <property type="project" value="UniProtKB-EC"/>
</dbReference>
<comment type="similarity">
    <text evidence="18">Belongs to the peroxidase family. Classical plant (class III) peroxidase subfamily.</text>
</comment>
<feature type="chain" id="PRO_5017849675" description="Peroxidase" evidence="18">
    <location>
        <begin position="19"/>
        <end position="316"/>
    </location>
</feature>
<feature type="binding site" evidence="15">
    <location>
        <position position="73"/>
    </location>
    <ligand>
        <name>Ca(2+)</name>
        <dbReference type="ChEBI" id="CHEBI:29108"/>
        <label>1</label>
    </ligand>
</feature>
<feature type="binding site" evidence="15">
    <location>
        <position position="237"/>
    </location>
    <ligand>
        <name>Ca(2+)</name>
        <dbReference type="ChEBI" id="CHEBI:29108"/>
        <label>2</label>
    </ligand>
</feature>
<dbReference type="InterPro" id="IPR033905">
    <property type="entry name" value="Secretory_peroxidase"/>
</dbReference>
<feature type="signal peptide" evidence="18">
    <location>
        <begin position="1"/>
        <end position="18"/>
    </location>
</feature>
<gene>
    <name evidence="20" type="ORF">POPTR_T045500</name>
</gene>
<keyword evidence="10 15" id="KW-0408">Iron</keyword>
<dbReference type="STRING" id="3694.A0A3N7FAS2"/>
<dbReference type="FunFam" id="1.10.520.10:FF:000001">
    <property type="entry name" value="Peroxidase"/>
    <property type="match status" value="1"/>
</dbReference>
<keyword evidence="7 15" id="KW-0479">Metal-binding</keyword>
<comment type="function">
    <text evidence="2">Removal of H(2)O(2), oxidation of toxic reductants, biosynthesis and degradation of lignin, suberization, auxin catabolism, response to environmental stresses such as wounding, pathogen attack and oxidative stress. These functions might be dependent on each isozyme/isoform in each plant tissue.</text>
</comment>
<dbReference type="Gene3D" id="1.10.420.10">
    <property type="entry name" value="Peroxidase, domain 2"/>
    <property type="match status" value="1"/>
</dbReference>
<feature type="domain" description="Plant heme peroxidase family profile" evidence="19">
    <location>
        <begin position="26"/>
        <end position="316"/>
    </location>
</feature>
<feature type="disulfide bond" evidence="17">
    <location>
        <begin position="36"/>
        <end position="115"/>
    </location>
</feature>
<dbReference type="InterPro" id="IPR019793">
    <property type="entry name" value="Peroxidases_heam-ligand_BS"/>
</dbReference>
<feature type="binding site" evidence="15">
    <location>
        <position position="68"/>
    </location>
    <ligand>
        <name>Ca(2+)</name>
        <dbReference type="ChEBI" id="CHEBI:29108"/>
        <label>1</label>
    </ligand>
</feature>
<evidence type="ECO:0000256" key="1">
    <source>
        <dbReference type="ARBA" id="ARBA00000189"/>
    </source>
</evidence>
<organism evidence="20">
    <name type="scientific">Populus trichocarpa</name>
    <name type="common">Western balsam poplar</name>
    <name type="synonym">Populus balsamifera subsp. trichocarpa</name>
    <dbReference type="NCBI Taxonomy" id="3694"/>
    <lineage>
        <taxon>Eukaryota</taxon>
        <taxon>Viridiplantae</taxon>
        <taxon>Streptophyta</taxon>
        <taxon>Embryophyta</taxon>
        <taxon>Tracheophyta</taxon>
        <taxon>Spermatophyta</taxon>
        <taxon>Magnoliopsida</taxon>
        <taxon>eudicotyledons</taxon>
        <taxon>Gunneridae</taxon>
        <taxon>Pentapetalae</taxon>
        <taxon>rosids</taxon>
        <taxon>fabids</taxon>
        <taxon>Malpighiales</taxon>
        <taxon>Salicaceae</taxon>
        <taxon>Saliceae</taxon>
        <taxon>Populus</taxon>
    </lineage>
</organism>
<keyword evidence="5 18" id="KW-0575">Peroxidase</keyword>
<keyword evidence="18" id="KW-0732">Signal</keyword>
<keyword evidence="18" id="KW-0964">Secreted</keyword>
<proteinExistence type="inferred from homology"/>
<evidence type="ECO:0000256" key="12">
    <source>
        <dbReference type="ARBA" id="ARBA00023180"/>
    </source>
</evidence>
<dbReference type="Pfam" id="PF00141">
    <property type="entry name" value="peroxidase"/>
    <property type="match status" value="1"/>
</dbReference>
<dbReference type="EMBL" id="KZ623359">
    <property type="protein sequence ID" value="RQO93359.1"/>
    <property type="molecule type" value="Genomic_DNA"/>
</dbReference>
<dbReference type="EC" id="1.11.1.7" evidence="4 18"/>
<evidence type="ECO:0000256" key="3">
    <source>
        <dbReference type="ARBA" id="ARBA00006873"/>
    </source>
</evidence>
<dbReference type="GO" id="GO:0006979">
    <property type="term" value="P:response to oxidative stress"/>
    <property type="evidence" value="ECO:0007669"/>
    <property type="project" value="UniProtKB-UniRule"/>
</dbReference>
<dbReference type="PROSITE" id="PS00436">
    <property type="entry name" value="PEROXIDASE_2"/>
    <property type="match status" value="1"/>
</dbReference>
<comment type="similarity">
    <text evidence="3">Belongs to the peroxidase family. Ascorbate peroxidase subfamily.</text>
</comment>
<protein>
    <recommendedName>
        <fullName evidence="4 18">Peroxidase</fullName>
        <ecNumber evidence="4 18">1.11.1.7</ecNumber>
    </recommendedName>
</protein>
<feature type="disulfide bond" evidence="17">
    <location>
        <begin position="121"/>
        <end position="312"/>
    </location>
</feature>
<keyword evidence="8 15" id="KW-0106">Calcium</keyword>
<reference evidence="20" key="1">
    <citation type="journal article" date="2006" name="Science">
        <title>The genome of black cottonwood, Populus trichocarpa (Torr. &amp; Gray).</title>
        <authorList>
            <person name="Tuskan G.A."/>
            <person name="Difazio S."/>
            <person name="Jansson S."/>
            <person name="Bohlmann J."/>
            <person name="Grigoriev I."/>
            <person name="Hellsten U."/>
            <person name="Putnam N."/>
            <person name="Ralph S."/>
            <person name="Rombauts S."/>
            <person name="Salamov A."/>
            <person name="Schein J."/>
            <person name="Sterck L."/>
            <person name="Aerts A."/>
            <person name="Bhalerao R.R."/>
            <person name="Bhalerao R.P."/>
            <person name="Blaudez D."/>
            <person name="Boerjan W."/>
            <person name="Brun A."/>
            <person name="Brunner A."/>
            <person name="Busov V."/>
            <person name="Campbell M."/>
            <person name="Carlson J."/>
            <person name="Chalot M."/>
            <person name="Chapman J."/>
            <person name="Chen G.L."/>
            <person name="Cooper D."/>
            <person name="Coutinho P.M."/>
            <person name="Couturier J."/>
            <person name="Covert S."/>
            <person name="Cronk Q."/>
            <person name="Cunningham R."/>
            <person name="Davis J."/>
            <person name="Degroeve S."/>
            <person name="Dejardin A."/>
            <person name="Depamphilis C."/>
            <person name="Detter J."/>
            <person name="Dirks B."/>
            <person name="Dubchak I."/>
            <person name="Duplessis S."/>
            <person name="Ehlting J."/>
            <person name="Ellis B."/>
            <person name="Gendler K."/>
            <person name="Goodstein D."/>
            <person name="Gribskov M."/>
            <person name="Grimwood J."/>
            <person name="Groover A."/>
            <person name="Gunter L."/>
            <person name="Hamberger B."/>
            <person name="Heinze B."/>
            <person name="Helariutta Y."/>
            <person name="Henrissat B."/>
            <person name="Holligan D."/>
            <person name="Holt R."/>
            <person name="Huang W."/>
            <person name="Islam-Faridi N."/>
            <person name="Jones S."/>
            <person name="Jones-Rhoades M."/>
            <person name="Jorgensen R."/>
            <person name="Joshi C."/>
            <person name="Kangasjarvi J."/>
            <person name="Karlsson J."/>
            <person name="Kelleher C."/>
            <person name="Kirkpatrick R."/>
            <person name="Kirst M."/>
            <person name="Kohler A."/>
            <person name="Kalluri U."/>
            <person name="Larimer F."/>
            <person name="Leebens-Mack J."/>
            <person name="Leple J.C."/>
            <person name="Locascio P."/>
            <person name="Lou Y."/>
            <person name="Lucas S."/>
            <person name="Martin F."/>
            <person name="Montanini B."/>
            <person name="Napoli C."/>
            <person name="Nelson D.R."/>
            <person name="Nelson C."/>
            <person name="Nieminen K."/>
            <person name="Nilsson O."/>
            <person name="Pereda V."/>
            <person name="Peter G."/>
            <person name="Philippe R."/>
            <person name="Pilate G."/>
            <person name="Poliakov A."/>
            <person name="Razumovskaya J."/>
            <person name="Richardson P."/>
            <person name="Rinaldi C."/>
            <person name="Ritland K."/>
            <person name="Rouze P."/>
            <person name="Ryaboy D."/>
            <person name="Schmutz J."/>
            <person name="Schrader J."/>
            <person name="Segerman B."/>
            <person name="Shin H."/>
            <person name="Siddiqui A."/>
            <person name="Sterky F."/>
            <person name="Terry A."/>
            <person name="Tsai C.J."/>
            <person name="Uberbacher E."/>
            <person name="Unneberg P."/>
            <person name="Vahala J."/>
            <person name="Wall K."/>
            <person name="Wessler S."/>
            <person name="Yang G."/>
            <person name="Yin T."/>
            <person name="Douglas C."/>
            <person name="Marra M."/>
            <person name="Sandberg G."/>
            <person name="Van de Peer Y."/>
            <person name="Rokhsar D."/>
        </authorList>
    </citation>
    <scope>NUCLEOTIDE SEQUENCE [LARGE SCALE GENOMIC DNA]</scope>
    <source>
        <strain evidence="20">Nisqually-1</strain>
    </source>
</reference>
<dbReference type="PANTHER" id="PTHR31517:SF84">
    <property type="entry name" value="PEROXIDASE"/>
    <property type="match status" value="1"/>
</dbReference>
<evidence type="ECO:0000256" key="14">
    <source>
        <dbReference type="PIRSR" id="PIRSR600823-2"/>
    </source>
</evidence>
<reference evidence="20" key="2">
    <citation type="submission" date="2017-07" db="EMBL/GenBank/DDBJ databases">
        <title>WGS assembly of Populus trichocarpa.</title>
        <authorList>
            <person name="Tuskan G."/>
            <person name="Difazio S."/>
            <person name="Jansson S."/>
            <person name="Bohlmann J."/>
            <person name="Grigoriev I."/>
            <person name="Hellsten U."/>
            <person name="Putnam N."/>
            <person name="Ralph S."/>
            <person name="Rombauts S."/>
            <person name="Salamov A."/>
            <person name="Schein J."/>
            <person name="Sterck L."/>
            <person name="Aerts A."/>
            <person name="Bhalerao R."/>
            <person name="Bhalerao R."/>
            <person name="Blaudez D."/>
            <person name="Boerjan W."/>
            <person name="Brun A."/>
            <person name="Brunner A."/>
            <person name="Busov V."/>
            <person name="Campbell M."/>
            <person name="Carlson J."/>
            <person name="Chalot M."/>
            <person name="Chapman J."/>
            <person name="Chen G."/>
            <person name="Cooper D."/>
            <person name="Coutinho P."/>
            <person name="Couturier J."/>
            <person name="Covert S."/>
            <person name="Cronk Q."/>
            <person name="Cunningham R."/>
            <person name="Davis J."/>
            <person name="Degroeve S."/>
            <person name="Dejardin A."/>
            <person name="Depamphilis C."/>
            <person name="Detter J."/>
            <person name="Dirks B."/>
            <person name="Dubchak I."/>
            <person name="Duplessis S."/>
            <person name="Ehlting J."/>
            <person name="Ellis B."/>
            <person name="Gendler K."/>
            <person name="Goodstein D."/>
            <person name="Gribskov M."/>
            <person name="Grimwood J."/>
            <person name="Groover A."/>
            <person name="Gunter L."/>
            <person name="Hamberger B."/>
            <person name="Heinze B."/>
            <person name="Helariutta Y."/>
            <person name="Henrissat B."/>
            <person name="Holligan D."/>
            <person name="Holt R."/>
            <person name="Huang W."/>
            <person name="Islam-Faridi N."/>
            <person name="Jones S."/>
            <person name="Jones-Rhoades M."/>
            <person name="Jorgensen R."/>
            <person name="Joshi C."/>
            <person name="Kangasjarvi J."/>
            <person name="Karlsson J."/>
            <person name="Kelleher C."/>
            <person name="Kirkpatrick R."/>
            <person name="Kirst M."/>
            <person name="Kohler A."/>
            <person name="Kalluri U."/>
            <person name="Larimer F."/>
            <person name="Leebens-Mack J."/>
            <person name="Leple J."/>
            <person name="Locascio P."/>
            <person name="Lou Y."/>
            <person name="Lucas S."/>
            <person name="Martin F."/>
            <person name="Montanini B."/>
            <person name="Napoli C."/>
            <person name="Nelson D."/>
            <person name="Nelson C."/>
            <person name="Nieminen K."/>
            <person name="Nilsson O."/>
            <person name="Pereda V."/>
            <person name="Peter G."/>
            <person name="Philippe R."/>
            <person name="Pilate G."/>
            <person name="Poliakov A."/>
            <person name="Razumovskaya J."/>
            <person name="Richardson P."/>
            <person name="Rinaldi C."/>
            <person name="Ritland K."/>
            <person name="Rouze P."/>
            <person name="Ryaboy D."/>
            <person name="Schmutz J."/>
            <person name="Schrader J."/>
            <person name="Segerman B."/>
            <person name="Shin H."/>
            <person name="Siddiqui A."/>
            <person name="Sterky F."/>
            <person name="Terry A."/>
            <person name="Tsai C."/>
            <person name="Uberbacher E."/>
            <person name="Unneberg P."/>
            <person name="Vahala J."/>
            <person name="Wall K."/>
            <person name="Wessler S."/>
            <person name="Yang G."/>
            <person name="Yin T."/>
            <person name="Douglas C."/>
            <person name="Marra M."/>
            <person name="Sandberg G."/>
            <person name="Van De Peer Y."/>
            <person name="Rokhsar D."/>
        </authorList>
    </citation>
    <scope>NUCLEOTIDE SEQUENCE</scope>
    <source>
        <strain evidence="20">Nisqually-1</strain>
    </source>
</reference>
<dbReference type="PRINTS" id="PR00458">
    <property type="entry name" value="PEROXIDASE"/>
</dbReference>
<comment type="subcellular location">
    <subcellularLocation>
        <location evidence="18">Secreted</location>
    </subcellularLocation>
</comment>
<dbReference type="InterPro" id="IPR019794">
    <property type="entry name" value="Peroxidases_AS"/>
</dbReference>
<evidence type="ECO:0000256" key="2">
    <source>
        <dbReference type="ARBA" id="ARBA00002322"/>
    </source>
</evidence>
<dbReference type="SUPFAM" id="SSF48113">
    <property type="entry name" value="Heme-dependent peroxidases"/>
    <property type="match status" value="1"/>
</dbReference>
<evidence type="ECO:0000256" key="6">
    <source>
        <dbReference type="ARBA" id="ARBA00022617"/>
    </source>
</evidence>
<evidence type="ECO:0000313" key="20">
    <source>
        <dbReference type="EMBL" id="RQO93359.1"/>
    </source>
</evidence>
<comment type="cofactor">
    <cofactor evidence="15 18">
        <name>Ca(2+)</name>
        <dbReference type="ChEBI" id="CHEBI:29108"/>
    </cofactor>
    <text evidence="15 18">Binds 2 calcium ions per subunit.</text>
</comment>
<dbReference type="GO" id="GO:0004601">
    <property type="term" value="F:peroxidase activity"/>
    <property type="evidence" value="ECO:0000318"/>
    <property type="project" value="GO_Central"/>
</dbReference>
<dbReference type="Gene3D" id="1.10.520.10">
    <property type="match status" value="1"/>
</dbReference>
<feature type="active site" description="Proton acceptor" evidence="13">
    <location>
        <position position="67"/>
    </location>
</feature>
<evidence type="ECO:0000256" key="17">
    <source>
        <dbReference type="PIRSR" id="PIRSR600823-5"/>
    </source>
</evidence>
<keyword evidence="9 18" id="KW-0560">Oxidoreductase</keyword>
<dbReference type="Gramene" id="Potri.T045500.2.v4.1">
    <property type="protein sequence ID" value="Potri.T045500.2.v4.1"/>
    <property type="gene ID" value="Potri.T045500.v4.1"/>
</dbReference>
<dbReference type="FunFam" id="1.10.420.10:FF:000006">
    <property type="entry name" value="Peroxidase"/>
    <property type="match status" value="1"/>
</dbReference>
<dbReference type="OrthoDB" id="2113341at2759"/>
<keyword evidence="11 17" id="KW-1015">Disulfide bond</keyword>
<feature type="binding site" evidence="15">
    <location>
        <position position="193"/>
    </location>
    <ligand>
        <name>Ca(2+)</name>
        <dbReference type="ChEBI" id="CHEBI:29108"/>
        <label>2</label>
    </ligand>
</feature>